<sequence length="41" mass="4465">MRGLCVAALSPHLTRMVSQYRSLILCADTEGQRMTITVNAG</sequence>
<gene>
    <name evidence="1" type="ORF">SAMN02745157_4673</name>
</gene>
<dbReference type="EMBL" id="FQUP01000007">
    <property type="protein sequence ID" value="SHG71498.1"/>
    <property type="molecule type" value="Genomic_DNA"/>
</dbReference>
<evidence type="ECO:0000313" key="1">
    <source>
        <dbReference type="EMBL" id="SHG71498.1"/>
    </source>
</evidence>
<evidence type="ECO:0000313" key="2">
    <source>
        <dbReference type="Proteomes" id="UP000184485"/>
    </source>
</evidence>
<accession>A0A1M5M2M2</accession>
<dbReference type="STRING" id="1122133.SAMN02745157_4673"/>
<keyword evidence="2" id="KW-1185">Reference proteome</keyword>
<name>A0A1M5M2M2_9HYPH</name>
<protein>
    <submittedName>
        <fullName evidence="1">Uncharacterized protein</fullName>
    </submittedName>
</protein>
<dbReference type="AlphaFoldDB" id="A0A1M5M2M2"/>
<dbReference type="Proteomes" id="UP000184485">
    <property type="component" value="Unassembled WGS sequence"/>
</dbReference>
<proteinExistence type="predicted"/>
<organism evidence="1 2">
    <name type="scientific">Kaistia soli DSM 19436</name>
    <dbReference type="NCBI Taxonomy" id="1122133"/>
    <lineage>
        <taxon>Bacteria</taxon>
        <taxon>Pseudomonadati</taxon>
        <taxon>Pseudomonadota</taxon>
        <taxon>Alphaproteobacteria</taxon>
        <taxon>Hyphomicrobiales</taxon>
        <taxon>Kaistiaceae</taxon>
        <taxon>Kaistia</taxon>
    </lineage>
</organism>
<reference evidence="1 2" key="1">
    <citation type="submission" date="2016-11" db="EMBL/GenBank/DDBJ databases">
        <authorList>
            <person name="Jaros S."/>
            <person name="Januszkiewicz K."/>
            <person name="Wedrychowicz H."/>
        </authorList>
    </citation>
    <scope>NUCLEOTIDE SEQUENCE [LARGE SCALE GENOMIC DNA]</scope>
    <source>
        <strain evidence="1 2">DSM 19436</strain>
    </source>
</reference>